<feature type="transmembrane region" description="Helical" evidence="1">
    <location>
        <begin position="110"/>
        <end position="128"/>
    </location>
</feature>
<sequence>MIANNELVLGDQPKQIKCPFCSNSTVSTVTFKNGYISYITCFLVLLIFGLMPSLLLIPVIMIITRTLIHKCSACNEEIGGDGKVFHVLGVKDSMMSFKIGEFGVILTKRIVIGTLLLILTLGVLWYRILDMPTQQWMDYHQHYNPNITITDTWNDYLEKCTKEKIFQNLQFQQSCQQKYIDRTIVDWKGYAIRVEDNQQSLMKFLHHSVNILVKMDPAESEFHPDLLLTADSEIAAELSSEIEKLERGSEFSFTAIIKSIGDFQNIRHFHLLNLTKLEGYIEIPPHLHQQSRYGNSQQFLASSTD</sequence>
<dbReference type="Proteomes" id="UP000688137">
    <property type="component" value="Unassembled WGS sequence"/>
</dbReference>
<accession>A0A8S1KVU7</accession>
<evidence type="ECO:0000256" key="1">
    <source>
        <dbReference type="SAM" id="Phobius"/>
    </source>
</evidence>
<name>A0A8S1KVU7_PARPR</name>
<dbReference type="AlphaFoldDB" id="A0A8S1KVU7"/>
<feature type="transmembrane region" description="Helical" evidence="1">
    <location>
        <begin position="35"/>
        <end position="63"/>
    </location>
</feature>
<feature type="domain" description="LITAF" evidence="2">
    <location>
        <begin position="1"/>
        <end position="83"/>
    </location>
</feature>
<organism evidence="3 4">
    <name type="scientific">Paramecium primaurelia</name>
    <dbReference type="NCBI Taxonomy" id="5886"/>
    <lineage>
        <taxon>Eukaryota</taxon>
        <taxon>Sar</taxon>
        <taxon>Alveolata</taxon>
        <taxon>Ciliophora</taxon>
        <taxon>Intramacronucleata</taxon>
        <taxon>Oligohymenophorea</taxon>
        <taxon>Peniculida</taxon>
        <taxon>Parameciidae</taxon>
        <taxon>Paramecium</taxon>
    </lineage>
</organism>
<keyword evidence="1" id="KW-1133">Transmembrane helix</keyword>
<evidence type="ECO:0000313" key="3">
    <source>
        <dbReference type="EMBL" id="CAD8056816.1"/>
    </source>
</evidence>
<keyword evidence="1" id="KW-0812">Transmembrane</keyword>
<dbReference type="PROSITE" id="PS51837">
    <property type="entry name" value="LITAF"/>
    <property type="match status" value="1"/>
</dbReference>
<keyword evidence="1" id="KW-0472">Membrane</keyword>
<dbReference type="EMBL" id="CAJJDM010000023">
    <property type="protein sequence ID" value="CAD8056816.1"/>
    <property type="molecule type" value="Genomic_DNA"/>
</dbReference>
<proteinExistence type="predicted"/>
<evidence type="ECO:0000259" key="2">
    <source>
        <dbReference type="PROSITE" id="PS51837"/>
    </source>
</evidence>
<dbReference type="Pfam" id="PF10601">
    <property type="entry name" value="zf-LITAF-like"/>
    <property type="match status" value="1"/>
</dbReference>
<dbReference type="OMA" id="DYHQHYN"/>
<evidence type="ECO:0000313" key="4">
    <source>
        <dbReference type="Proteomes" id="UP000688137"/>
    </source>
</evidence>
<reference evidence="3" key="1">
    <citation type="submission" date="2021-01" db="EMBL/GenBank/DDBJ databases">
        <authorList>
            <consortium name="Genoscope - CEA"/>
            <person name="William W."/>
        </authorList>
    </citation>
    <scope>NUCLEOTIDE SEQUENCE</scope>
</reference>
<gene>
    <name evidence="3" type="ORF">PPRIM_AZ9-3.1.T0250069</name>
</gene>
<protein>
    <recommendedName>
        <fullName evidence="2">LITAF domain-containing protein</fullName>
    </recommendedName>
</protein>
<comment type="caution">
    <text evidence="3">The sequence shown here is derived from an EMBL/GenBank/DDBJ whole genome shotgun (WGS) entry which is preliminary data.</text>
</comment>
<keyword evidence="4" id="KW-1185">Reference proteome</keyword>
<dbReference type="InterPro" id="IPR006629">
    <property type="entry name" value="LITAF"/>
</dbReference>